<dbReference type="Proteomes" id="UP000598820">
    <property type="component" value="Unassembled WGS sequence"/>
</dbReference>
<dbReference type="EMBL" id="JACWZY010000002">
    <property type="protein sequence ID" value="MBD2699838.1"/>
    <property type="molecule type" value="Genomic_DNA"/>
</dbReference>
<gene>
    <name evidence="2" type="ORF">IC229_04270</name>
</gene>
<accession>A0A927AQ76</accession>
<sequence length="259" mass="30767">MTHIVQDSLYPDILFHFTNRKALFDILRSTFKVSYAREFITGKNYDRKFAIPMISFCDLKLTELKNHMEKYGSYGIGLTKEWANRNGLNPVMYISRHCDLTDDFITGLNGIYNHLDKLNNTDKFEGLSRSYTNILSVYQYLKNYEGPLVRGEKLINKNYRFADEREWRYVPNLRDTGGQPFIPISKIDTHEKKMYYNQKIDHLSLNFQPDDIKYLIIEQDEEISDLIRHLKNVKQKFDKLTIERLSSRILTAEQIRRDI</sequence>
<evidence type="ECO:0000313" key="3">
    <source>
        <dbReference type="Proteomes" id="UP000598820"/>
    </source>
</evidence>
<evidence type="ECO:0000256" key="1">
    <source>
        <dbReference type="SAM" id="Coils"/>
    </source>
</evidence>
<organism evidence="2 3">
    <name type="scientific">Spirosoma profusum</name>
    <dbReference type="NCBI Taxonomy" id="2771354"/>
    <lineage>
        <taxon>Bacteria</taxon>
        <taxon>Pseudomonadati</taxon>
        <taxon>Bacteroidota</taxon>
        <taxon>Cytophagia</taxon>
        <taxon>Cytophagales</taxon>
        <taxon>Cytophagaceae</taxon>
        <taxon>Spirosoma</taxon>
    </lineage>
</organism>
<evidence type="ECO:0000313" key="2">
    <source>
        <dbReference type="EMBL" id="MBD2699838.1"/>
    </source>
</evidence>
<feature type="coiled-coil region" evidence="1">
    <location>
        <begin position="216"/>
        <end position="243"/>
    </location>
</feature>
<keyword evidence="3" id="KW-1185">Reference proteome</keyword>
<reference evidence="2" key="1">
    <citation type="submission" date="2020-09" db="EMBL/GenBank/DDBJ databases">
        <authorList>
            <person name="Kim M.K."/>
        </authorList>
    </citation>
    <scope>NUCLEOTIDE SEQUENCE</scope>
    <source>
        <strain evidence="2">BT702</strain>
    </source>
</reference>
<dbReference type="RefSeq" id="WP_190885677.1">
    <property type="nucleotide sequence ID" value="NZ_JACWZY010000002.1"/>
</dbReference>
<name>A0A927AQ76_9BACT</name>
<dbReference type="Pfam" id="PF10899">
    <property type="entry name" value="AbiGi"/>
    <property type="match status" value="1"/>
</dbReference>
<keyword evidence="1" id="KW-0175">Coiled coil</keyword>
<proteinExistence type="predicted"/>
<protein>
    <submittedName>
        <fullName evidence="2">Uncharacterized protein</fullName>
    </submittedName>
</protein>
<dbReference type="InterPro" id="IPR021223">
    <property type="entry name" value="AbiGi"/>
</dbReference>
<comment type="caution">
    <text evidence="2">The sequence shown here is derived from an EMBL/GenBank/DDBJ whole genome shotgun (WGS) entry which is preliminary data.</text>
</comment>
<dbReference type="AlphaFoldDB" id="A0A927AQ76"/>